<evidence type="ECO:0000256" key="5">
    <source>
        <dbReference type="SAM" id="Phobius"/>
    </source>
</evidence>
<dbReference type="GO" id="GO:0012505">
    <property type="term" value="C:endomembrane system"/>
    <property type="evidence" value="ECO:0007669"/>
    <property type="project" value="UniProtKB-SubCell"/>
</dbReference>
<name>A0A2A2HF46_9EURY</name>
<dbReference type="InterPro" id="IPR008217">
    <property type="entry name" value="Ccc1_fam"/>
</dbReference>
<evidence type="ECO:0000256" key="3">
    <source>
        <dbReference type="ARBA" id="ARBA00022989"/>
    </source>
</evidence>
<dbReference type="GO" id="GO:0030026">
    <property type="term" value="P:intracellular manganese ion homeostasis"/>
    <property type="evidence" value="ECO:0007669"/>
    <property type="project" value="InterPro"/>
</dbReference>
<sequence length="194" mass="20606">MKVSPKQFIKDYIAMSRYIALGSLDGILTVMSISLTAAVAAIAGGHANPVTVGLTGLSGGIALALSNGFGSYIGEHAEEEKDMRTLENKMLLNNKQLNDTIIEEKAKYRVRLSMITHGSSSFLGSFIPSIPFFILPDIYSAIAGTLIICFVLLIILGSYLGHISKESMKKTAGQIVAVGILIVIISYLMGGGHG</sequence>
<evidence type="ECO:0000256" key="2">
    <source>
        <dbReference type="ARBA" id="ARBA00022692"/>
    </source>
</evidence>
<dbReference type="Proteomes" id="UP000246004">
    <property type="component" value="Unassembled WGS sequence"/>
</dbReference>
<keyword evidence="3 5" id="KW-1133">Transmembrane helix</keyword>
<dbReference type="OrthoDB" id="60696at2157"/>
<protein>
    <submittedName>
        <fullName evidence="7">VIT family protein</fullName>
    </submittedName>
</protein>
<dbReference type="RefSeq" id="WP_095608081.1">
    <property type="nucleotide sequence ID" value="NZ_CAUHCB010000001.1"/>
</dbReference>
<accession>A0A2A2HF46</accession>
<keyword evidence="4 5" id="KW-0472">Membrane</keyword>
<dbReference type="EMBL" id="LMVN01000003">
    <property type="protein sequence ID" value="PAV08017.1"/>
    <property type="molecule type" value="Genomic_DNA"/>
</dbReference>
<dbReference type="Pfam" id="PF01988">
    <property type="entry name" value="VIT1"/>
    <property type="match status" value="1"/>
</dbReference>
<reference evidence="7 9" key="1">
    <citation type="submission" date="2016-04" db="EMBL/GenBank/DDBJ databases">
        <title>Genome sequence of Methanosphaera cuniculi DSM 4103.</title>
        <authorList>
            <person name="Poehlein A."/>
            <person name="Seedorf H."/>
            <person name="Daniel R."/>
        </authorList>
    </citation>
    <scope>NUCLEOTIDE SEQUENCE [LARGE SCALE GENOMIC DNA]</scope>
    <source>
        <strain evidence="7 9">DSM 4103</strain>
    </source>
</reference>
<dbReference type="InterPro" id="IPR006682">
    <property type="entry name" value="CHP00267"/>
</dbReference>
<evidence type="ECO:0000313" key="7">
    <source>
        <dbReference type="EMBL" id="PWL08748.1"/>
    </source>
</evidence>
<dbReference type="AlphaFoldDB" id="A0A2A2HF46"/>
<evidence type="ECO:0000313" key="8">
    <source>
        <dbReference type="Proteomes" id="UP000217528"/>
    </source>
</evidence>
<dbReference type="Proteomes" id="UP000217528">
    <property type="component" value="Unassembled WGS sequence"/>
</dbReference>
<evidence type="ECO:0000313" key="6">
    <source>
        <dbReference type="EMBL" id="PAV08017.1"/>
    </source>
</evidence>
<feature type="transmembrane region" description="Helical" evidence="5">
    <location>
        <begin position="172"/>
        <end position="190"/>
    </location>
</feature>
<comment type="caution">
    <text evidence="6">The sequence shown here is derived from an EMBL/GenBank/DDBJ whole genome shotgun (WGS) entry which is preliminary data.</text>
</comment>
<dbReference type="GO" id="GO:0005384">
    <property type="term" value="F:manganese ion transmembrane transporter activity"/>
    <property type="evidence" value="ECO:0007669"/>
    <property type="project" value="InterPro"/>
</dbReference>
<dbReference type="NCBIfam" id="TIGR00267">
    <property type="entry name" value="TIGR00267 family protein"/>
    <property type="match status" value="1"/>
</dbReference>
<feature type="transmembrane region" description="Helical" evidence="5">
    <location>
        <begin position="114"/>
        <end position="135"/>
    </location>
</feature>
<proteinExistence type="predicted"/>
<feature type="transmembrane region" description="Helical" evidence="5">
    <location>
        <begin position="21"/>
        <end position="44"/>
    </location>
</feature>
<keyword evidence="2 5" id="KW-0812">Transmembrane</keyword>
<keyword evidence="8" id="KW-1185">Reference proteome</keyword>
<reference evidence="6 8" key="2">
    <citation type="journal article" date="2017" name="BMC Genomics">
        <title>Genomic analysis of methanogenic archaea reveals a shift towards energy conservation.</title>
        <authorList>
            <person name="Gilmore S.P."/>
            <person name="Henske J.K."/>
            <person name="Sexton J.A."/>
            <person name="Solomon K.V."/>
            <person name="Seppala S."/>
            <person name="Yoo J.I."/>
            <person name="Huyett L.M."/>
            <person name="Pressman A."/>
            <person name="Cogan J.Z."/>
            <person name="Kivenson V."/>
            <person name="Peng X."/>
            <person name="Tan Y."/>
            <person name="Valentine D.L."/>
            <person name="O'Malley M.A."/>
        </authorList>
    </citation>
    <scope>NUCLEOTIDE SEQUENCE [LARGE SCALE GENOMIC DNA]</scope>
    <source>
        <strain evidence="6 8">1R-7</strain>
    </source>
</reference>
<comment type="subcellular location">
    <subcellularLocation>
        <location evidence="1">Endomembrane system</location>
        <topology evidence="1">Multi-pass membrane protein</topology>
    </subcellularLocation>
</comment>
<evidence type="ECO:0000256" key="4">
    <source>
        <dbReference type="ARBA" id="ARBA00023136"/>
    </source>
</evidence>
<gene>
    <name evidence="6" type="ORF">ASJ82_05055</name>
    <name evidence="7" type="ORF">MSCUN_04620</name>
</gene>
<evidence type="ECO:0000313" key="9">
    <source>
        <dbReference type="Proteomes" id="UP000246004"/>
    </source>
</evidence>
<organism evidence="6 8">
    <name type="scientific">Methanosphaera cuniculi</name>
    <dbReference type="NCBI Taxonomy" id="1077256"/>
    <lineage>
        <taxon>Archaea</taxon>
        <taxon>Methanobacteriati</taxon>
        <taxon>Methanobacteriota</taxon>
        <taxon>Methanomada group</taxon>
        <taxon>Methanobacteria</taxon>
        <taxon>Methanobacteriales</taxon>
        <taxon>Methanobacteriaceae</taxon>
        <taxon>Methanosphaera</taxon>
    </lineage>
</organism>
<feature type="transmembrane region" description="Helical" evidence="5">
    <location>
        <begin position="50"/>
        <end position="74"/>
    </location>
</feature>
<evidence type="ECO:0000256" key="1">
    <source>
        <dbReference type="ARBA" id="ARBA00004127"/>
    </source>
</evidence>
<feature type="transmembrane region" description="Helical" evidence="5">
    <location>
        <begin position="141"/>
        <end position="160"/>
    </location>
</feature>
<dbReference type="EMBL" id="LWMS01000010">
    <property type="protein sequence ID" value="PWL08748.1"/>
    <property type="molecule type" value="Genomic_DNA"/>
</dbReference>
<dbReference type="CDD" id="cd01059">
    <property type="entry name" value="CCC1_like"/>
    <property type="match status" value="1"/>
</dbReference>